<evidence type="ECO:0000313" key="2">
    <source>
        <dbReference type="EMBL" id="XBH01688.1"/>
    </source>
</evidence>
<keyword evidence="1" id="KW-1133">Transmembrane helix</keyword>
<proteinExistence type="predicted"/>
<keyword evidence="1" id="KW-0472">Membrane</keyword>
<sequence length="249" mass="27724">MPAFVCFHFLSVIGFTILEFVLLAVIFYSLGLRWNQAGLWVSGLGYANAILSTRVVDALLIRMGRSRSGKTVEVRGRTIAHAEGIAGGEDVLEVYGSRSLYHGLIAMCLGICVMTLAVLFLFLPHDRMSGSDWGYSLGLIALFGAIAIGLWCEKRKGRVCADGEGILACPTGFCFRRRFVPWSEIATCEIETRYDTFGRPVIIRPVLKDQGGRALLTPDLQTVRFEDQERLVRYIRARLPKPKADLLDF</sequence>
<dbReference type="AlphaFoldDB" id="A0AAU7C8I2"/>
<evidence type="ECO:0000256" key="1">
    <source>
        <dbReference type="SAM" id="Phobius"/>
    </source>
</evidence>
<protein>
    <recommendedName>
        <fullName evidence="3">PH domain-containing protein</fullName>
    </recommendedName>
</protein>
<name>A0AAU7C8I2_9BACT</name>
<accession>A0AAU7C8I2</accession>
<evidence type="ECO:0008006" key="3">
    <source>
        <dbReference type="Google" id="ProtNLM"/>
    </source>
</evidence>
<feature type="transmembrane region" description="Helical" evidence="1">
    <location>
        <begin position="37"/>
        <end position="60"/>
    </location>
</feature>
<reference evidence="2" key="1">
    <citation type="submission" date="2024-05" db="EMBL/GenBank/DDBJ databases">
        <title>Planctomycetes of the genus Singulisphaera possess chitinolytic capabilities.</title>
        <authorList>
            <person name="Ivanova A."/>
        </authorList>
    </citation>
    <scope>NUCLEOTIDE SEQUENCE</scope>
    <source>
        <strain evidence="2">Ch08T</strain>
    </source>
</reference>
<feature type="transmembrane region" description="Helical" evidence="1">
    <location>
        <begin position="135"/>
        <end position="152"/>
    </location>
</feature>
<organism evidence="2">
    <name type="scientific">Singulisphaera sp. Ch08</name>
    <dbReference type="NCBI Taxonomy" id="3120278"/>
    <lineage>
        <taxon>Bacteria</taxon>
        <taxon>Pseudomonadati</taxon>
        <taxon>Planctomycetota</taxon>
        <taxon>Planctomycetia</taxon>
        <taxon>Isosphaerales</taxon>
        <taxon>Isosphaeraceae</taxon>
        <taxon>Singulisphaera</taxon>
    </lineage>
</organism>
<dbReference type="RefSeq" id="WP_406694431.1">
    <property type="nucleotide sequence ID" value="NZ_CP155447.1"/>
</dbReference>
<keyword evidence="1" id="KW-0812">Transmembrane</keyword>
<feature type="transmembrane region" description="Helical" evidence="1">
    <location>
        <begin position="104"/>
        <end position="123"/>
    </location>
</feature>
<dbReference type="EMBL" id="CP155447">
    <property type="protein sequence ID" value="XBH01688.1"/>
    <property type="molecule type" value="Genomic_DNA"/>
</dbReference>
<feature type="transmembrane region" description="Helical" evidence="1">
    <location>
        <begin position="7"/>
        <end position="31"/>
    </location>
</feature>
<gene>
    <name evidence="2" type="ORF">V5E97_25485</name>
</gene>